<dbReference type="SUPFAM" id="SSF53474">
    <property type="entry name" value="alpha/beta-Hydrolases"/>
    <property type="match status" value="1"/>
</dbReference>
<reference evidence="5" key="1">
    <citation type="submission" date="2022-01" db="EMBL/GenBank/DDBJ databases">
        <title>Draft Genome Sequences of Seven Type Strains of the Genus Streptomyces.</title>
        <authorList>
            <person name="Aziz S."/>
            <person name="Coretto E."/>
            <person name="Chronakova A."/>
            <person name="Sproer C."/>
            <person name="Huber K."/>
            <person name="Nouioui I."/>
            <person name="Gross H."/>
        </authorList>
    </citation>
    <scope>NUCLEOTIDE SEQUENCE</scope>
    <source>
        <strain evidence="5">DSM 103493</strain>
    </source>
</reference>
<sequence>MQGEWLRRFDTPGPAPRPGAETPRLICFPHAGGAASAFLPLARALAPELDVLAVQYPGRQDRRHERPVDDLGRLADALTGPVTDQTGPYALFGHSMGALLAYEVARRLAERSLPGPAALILSGRGAPSAAPARYDRLRTDEDILRVVRLLGGTTPRVLEDPELRDMVMPALRADYRAIGGYVWRPGPPLDMPFTVLVADADPVVGVAEAKAWGELTTAATTTRVFEGGHFFLDARLPQVAEAVTTALGSAGVGPLAAAERR</sequence>
<dbReference type="SMART" id="SM00824">
    <property type="entry name" value="PKS_TE"/>
    <property type="match status" value="1"/>
</dbReference>
<evidence type="ECO:0000259" key="4">
    <source>
        <dbReference type="SMART" id="SM00824"/>
    </source>
</evidence>
<dbReference type="InterPro" id="IPR029058">
    <property type="entry name" value="AB_hydrolase_fold"/>
</dbReference>
<dbReference type="GO" id="GO:0008610">
    <property type="term" value="P:lipid biosynthetic process"/>
    <property type="evidence" value="ECO:0007669"/>
    <property type="project" value="TreeGrafter"/>
</dbReference>
<feature type="region of interest" description="Disordered" evidence="3">
    <location>
        <begin position="1"/>
        <end position="22"/>
    </location>
</feature>
<comment type="caution">
    <text evidence="5">The sequence shown here is derived from an EMBL/GenBank/DDBJ whole genome shotgun (WGS) entry which is preliminary data.</text>
</comment>
<evidence type="ECO:0000313" key="5">
    <source>
        <dbReference type="EMBL" id="MCF1597396.1"/>
    </source>
</evidence>
<name>A0A9X1Q4Z6_STRM4</name>
<dbReference type="EMBL" id="JAKEIP010000145">
    <property type="protein sequence ID" value="MCF1597396.1"/>
    <property type="molecule type" value="Genomic_DNA"/>
</dbReference>
<dbReference type="Pfam" id="PF00975">
    <property type="entry name" value="Thioesterase"/>
    <property type="match status" value="1"/>
</dbReference>
<dbReference type="InterPro" id="IPR020802">
    <property type="entry name" value="TesA-like"/>
</dbReference>
<keyword evidence="6" id="KW-1185">Reference proteome</keyword>
<keyword evidence="2 5" id="KW-0378">Hydrolase</keyword>
<dbReference type="Proteomes" id="UP001139384">
    <property type="component" value="Unassembled WGS sequence"/>
</dbReference>
<evidence type="ECO:0000256" key="3">
    <source>
        <dbReference type="SAM" id="MobiDB-lite"/>
    </source>
</evidence>
<dbReference type="InterPro" id="IPR012223">
    <property type="entry name" value="TEII"/>
</dbReference>
<feature type="domain" description="Thioesterase TesA-like" evidence="4">
    <location>
        <begin position="26"/>
        <end position="247"/>
    </location>
</feature>
<feature type="compositionally biased region" description="Basic and acidic residues" evidence="3">
    <location>
        <begin position="1"/>
        <end position="10"/>
    </location>
</feature>
<dbReference type="InterPro" id="IPR001031">
    <property type="entry name" value="Thioesterase"/>
</dbReference>
<dbReference type="PANTHER" id="PTHR11487">
    <property type="entry name" value="THIOESTERASE"/>
    <property type="match status" value="1"/>
</dbReference>
<accession>A0A9X1Q4Z6</accession>
<organism evidence="5 6">
    <name type="scientific">Streptomyces muensis</name>
    <dbReference type="NCBI Taxonomy" id="1077944"/>
    <lineage>
        <taxon>Bacteria</taxon>
        <taxon>Bacillati</taxon>
        <taxon>Actinomycetota</taxon>
        <taxon>Actinomycetes</taxon>
        <taxon>Kitasatosporales</taxon>
        <taxon>Streptomycetaceae</taxon>
        <taxon>Streptomyces</taxon>
    </lineage>
</organism>
<evidence type="ECO:0000313" key="6">
    <source>
        <dbReference type="Proteomes" id="UP001139384"/>
    </source>
</evidence>
<proteinExistence type="inferred from homology"/>
<comment type="similarity">
    <text evidence="1">Belongs to the thioesterase family.</text>
</comment>
<evidence type="ECO:0000256" key="1">
    <source>
        <dbReference type="ARBA" id="ARBA00007169"/>
    </source>
</evidence>
<gene>
    <name evidence="5" type="ORF">L0P92_28120</name>
</gene>
<protein>
    <submittedName>
        <fullName evidence="5">Alpha/beta fold hydrolase</fullName>
    </submittedName>
</protein>
<dbReference type="Gene3D" id="3.40.50.1820">
    <property type="entry name" value="alpha/beta hydrolase"/>
    <property type="match status" value="1"/>
</dbReference>
<dbReference type="AlphaFoldDB" id="A0A9X1Q4Z6"/>
<dbReference type="PANTHER" id="PTHR11487:SF0">
    <property type="entry name" value="S-ACYL FATTY ACID SYNTHASE THIOESTERASE, MEDIUM CHAIN"/>
    <property type="match status" value="1"/>
</dbReference>
<evidence type="ECO:0000256" key="2">
    <source>
        <dbReference type="ARBA" id="ARBA00022801"/>
    </source>
</evidence>
<dbReference type="GO" id="GO:0016787">
    <property type="term" value="F:hydrolase activity"/>
    <property type="evidence" value="ECO:0007669"/>
    <property type="project" value="UniProtKB-KW"/>
</dbReference>